<dbReference type="Proteomes" id="UP000327493">
    <property type="component" value="Unassembled WGS sequence"/>
</dbReference>
<dbReference type="AlphaFoldDB" id="A0A5J5CE79"/>
<comment type="caution">
    <text evidence="1">The sequence shown here is derived from an EMBL/GenBank/DDBJ whole genome shotgun (WGS) entry which is preliminary data.</text>
</comment>
<organism evidence="1 2">
    <name type="scientific">Etheostoma spectabile</name>
    <name type="common">orangethroat darter</name>
    <dbReference type="NCBI Taxonomy" id="54343"/>
    <lineage>
        <taxon>Eukaryota</taxon>
        <taxon>Metazoa</taxon>
        <taxon>Chordata</taxon>
        <taxon>Craniata</taxon>
        <taxon>Vertebrata</taxon>
        <taxon>Euteleostomi</taxon>
        <taxon>Actinopterygii</taxon>
        <taxon>Neopterygii</taxon>
        <taxon>Teleostei</taxon>
        <taxon>Neoteleostei</taxon>
        <taxon>Acanthomorphata</taxon>
        <taxon>Eupercaria</taxon>
        <taxon>Perciformes</taxon>
        <taxon>Percoidei</taxon>
        <taxon>Percidae</taxon>
        <taxon>Etheostomatinae</taxon>
        <taxon>Etheostoma</taxon>
    </lineage>
</organism>
<dbReference type="EMBL" id="VOFY01000025">
    <property type="protein sequence ID" value="KAA8579403.1"/>
    <property type="molecule type" value="Genomic_DNA"/>
</dbReference>
<evidence type="ECO:0000313" key="1">
    <source>
        <dbReference type="EMBL" id="KAA8579403.1"/>
    </source>
</evidence>
<evidence type="ECO:0000313" key="2">
    <source>
        <dbReference type="Proteomes" id="UP000327493"/>
    </source>
</evidence>
<sequence>MLSWQPFWRPHMRGRKSRRVDLRPLIMALCQSFLPATKLFGGKSQPSCADQWKAPLAQ</sequence>
<accession>A0A5J5CE79</accession>
<proteinExistence type="predicted"/>
<keyword evidence="2" id="KW-1185">Reference proteome</keyword>
<gene>
    <name evidence="1" type="ORF">FQN60_000122</name>
</gene>
<protein>
    <submittedName>
        <fullName evidence="1">Uncharacterized protein</fullName>
    </submittedName>
</protein>
<reference evidence="1 2" key="1">
    <citation type="submission" date="2019-08" db="EMBL/GenBank/DDBJ databases">
        <title>A chromosome-level genome assembly, high-density linkage maps, and genome scans reveal the genomic architecture of hybrid incompatibilities underlying speciation via character displacement in darters (Percidae: Etheostominae).</title>
        <authorList>
            <person name="Moran R.L."/>
            <person name="Catchen J.M."/>
            <person name="Fuller R.C."/>
        </authorList>
    </citation>
    <scope>NUCLEOTIDE SEQUENCE [LARGE SCALE GENOMIC DNA]</scope>
    <source>
        <strain evidence="1">EspeVRDwgs_2016</strain>
        <tissue evidence="1">Muscle</tissue>
    </source>
</reference>
<name>A0A5J5CE79_9PERO</name>